<dbReference type="EMBL" id="CP003051">
    <property type="protein sequence ID" value="AGA92238.1"/>
    <property type="molecule type" value="Genomic_DNA"/>
</dbReference>
<reference evidence="2 3" key="1">
    <citation type="submission" date="2011-09" db="EMBL/GenBank/DDBJ databases">
        <title>Complete sequence of chromosome of Thioflavicoccus mobilis 8321.</title>
        <authorList>
            <consortium name="US DOE Joint Genome Institute"/>
            <person name="Lucas S."/>
            <person name="Han J."/>
            <person name="Lapidus A."/>
            <person name="Cheng J.-F."/>
            <person name="Goodwin L."/>
            <person name="Pitluck S."/>
            <person name="Peters L."/>
            <person name="Ovchinnikova G."/>
            <person name="Lu M."/>
            <person name="Detter J.C."/>
            <person name="Han C."/>
            <person name="Tapia R."/>
            <person name="Land M."/>
            <person name="Hauser L."/>
            <person name="Kyrpides N."/>
            <person name="Ivanova N."/>
            <person name="Pagani I."/>
            <person name="Vogl K."/>
            <person name="Liu Z."/>
            <person name="Imhoff J."/>
            <person name="Thiel V."/>
            <person name="Frigaard N.-U."/>
            <person name="Bryant D."/>
            <person name="Woyke T."/>
        </authorList>
    </citation>
    <scope>NUCLEOTIDE SEQUENCE [LARGE SCALE GENOMIC DNA]</scope>
    <source>
        <strain evidence="2 3">8321</strain>
    </source>
</reference>
<protein>
    <recommendedName>
        <fullName evidence="1">DUF6916 domain-containing protein</fullName>
    </recommendedName>
</protein>
<sequence length="100" mass="11157">MSQQSDLSVDDFVPVVNETFKVEFEGVLSEEMTLIRATEQPRDDAQRSTTPFDLVFSAPASCSLKEGTYKVSNDKCGPYTMYLTLGGDDGASKRYRAIFR</sequence>
<evidence type="ECO:0000313" key="2">
    <source>
        <dbReference type="EMBL" id="AGA92238.1"/>
    </source>
</evidence>
<accession>L0GZQ6</accession>
<organism evidence="2 3">
    <name type="scientific">Thioflavicoccus mobilis 8321</name>
    <dbReference type="NCBI Taxonomy" id="765912"/>
    <lineage>
        <taxon>Bacteria</taxon>
        <taxon>Pseudomonadati</taxon>
        <taxon>Pseudomonadota</taxon>
        <taxon>Gammaproteobacteria</taxon>
        <taxon>Chromatiales</taxon>
        <taxon>Chromatiaceae</taxon>
        <taxon>Thioflavicoccus</taxon>
    </lineage>
</organism>
<dbReference type="InterPro" id="IPR054209">
    <property type="entry name" value="DUF6916"/>
</dbReference>
<dbReference type="HOGENOM" id="CLU_2304752_0_0_6"/>
<dbReference type="Proteomes" id="UP000010816">
    <property type="component" value="Chromosome"/>
</dbReference>
<proteinExistence type="predicted"/>
<dbReference type="RefSeq" id="WP_015282363.1">
    <property type="nucleotide sequence ID" value="NC_019940.1"/>
</dbReference>
<dbReference type="KEGG" id="tmb:Thimo_3582"/>
<feature type="domain" description="DUF6916" evidence="1">
    <location>
        <begin position="7"/>
        <end position="99"/>
    </location>
</feature>
<name>L0GZQ6_9GAMM</name>
<evidence type="ECO:0000259" key="1">
    <source>
        <dbReference type="Pfam" id="PF21880"/>
    </source>
</evidence>
<gene>
    <name evidence="2" type="ORF">Thimo_3582</name>
</gene>
<dbReference type="Pfam" id="PF21880">
    <property type="entry name" value="DUF6916"/>
    <property type="match status" value="1"/>
</dbReference>
<evidence type="ECO:0000313" key="3">
    <source>
        <dbReference type="Proteomes" id="UP000010816"/>
    </source>
</evidence>
<keyword evidence="3" id="KW-1185">Reference proteome</keyword>
<dbReference type="AlphaFoldDB" id="L0GZQ6"/>